<reference evidence="10" key="1">
    <citation type="journal article" date="2014" name="Int. J. Syst. Evol. Microbiol.">
        <title>Complete genome sequence of Corynebacterium casei LMG S-19264T (=DSM 44701T), isolated from a smear-ripened cheese.</title>
        <authorList>
            <consortium name="US DOE Joint Genome Institute (JGI-PGF)"/>
            <person name="Walter F."/>
            <person name="Albersmeier A."/>
            <person name="Kalinowski J."/>
            <person name="Ruckert C."/>
        </authorList>
    </citation>
    <scope>NUCLEOTIDE SEQUENCE</scope>
    <source>
        <strain evidence="10">KCTC 42590</strain>
    </source>
</reference>
<dbReference type="InterPro" id="IPR014748">
    <property type="entry name" value="Enoyl-CoA_hydra_C"/>
</dbReference>
<dbReference type="RefSeq" id="WP_191250332.1">
    <property type="nucleotide sequence ID" value="NZ_BNCI01000001.1"/>
</dbReference>
<evidence type="ECO:0000256" key="5">
    <source>
        <dbReference type="ARBA" id="ARBA00022990"/>
    </source>
</evidence>
<dbReference type="EMBL" id="BNCI01000001">
    <property type="protein sequence ID" value="GHF16754.1"/>
    <property type="molecule type" value="Genomic_DNA"/>
</dbReference>
<name>A0A919E5S0_9PROT</name>
<evidence type="ECO:0000256" key="8">
    <source>
        <dbReference type="ARBA" id="ARBA00023235"/>
    </source>
</evidence>
<dbReference type="FunFam" id="1.10.12.10:FF:000004">
    <property type="entry name" value="Delta3,5-delta2,4-dienoyl-CoA isomerase"/>
    <property type="match status" value="1"/>
</dbReference>
<evidence type="ECO:0000313" key="10">
    <source>
        <dbReference type="EMBL" id="GHF16754.1"/>
    </source>
</evidence>
<gene>
    <name evidence="10" type="ORF">GCM10017044_08860</name>
</gene>
<evidence type="ECO:0000313" key="11">
    <source>
        <dbReference type="Proteomes" id="UP000630923"/>
    </source>
</evidence>
<reference evidence="10" key="2">
    <citation type="submission" date="2020-09" db="EMBL/GenBank/DDBJ databases">
        <authorList>
            <person name="Sun Q."/>
            <person name="Kim S."/>
        </authorList>
    </citation>
    <scope>NUCLEOTIDE SEQUENCE</scope>
    <source>
        <strain evidence="10">KCTC 42590</strain>
    </source>
</reference>
<keyword evidence="6" id="KW-0443">Lipid metabolism</keyword>
<comment type="similarity">
    <text evidence="3 9">Belongs to the enoyl-CoA hydratase/isomerase family.</text>
</comment>
<dbReference type="InterPro" id="IPR001753">
    <property type="entry name" value="Enoyl-CoA_hydra/iso"/>
</dbReference>
<dbReference type="SUPFAM" id="SSF52096">
    <property type="entry name" value="ClpP/crotonase"/>
    <property type="match status" value="1"/>
</dbReference>
<evidence type="ECO:0000256" key="7">
    <source>
        <dbReference type="ARBA" id="ARBA00023140"/>
    </source>
</evidence>
<dbReference type="Gene3D" id="3.90.226.10">
    <property type="entry name" value="2-enoyl-CoA Hydratase, Chain A, domain 1"/>
    <property type="match status" value="1"/>
</dbReference>
<comment type="caution">
    <text evidence="10">The sequence shown here is derived from an EMBL/GenBank/DDBJ whole genome shotgun (WGS) entry which is preliminary data.</text>
</comment>
<evidence type="ECO:0000256" key="2">
    <source>
        <dbReference type="ARBA" id="ARBA00005005"/>
    </source>
</evidence>
<dbReference type="FunFam" id="3.90.226.10:FF:000024">
    <property type="entry name" value="Delta3,5-delta2,4-dienoyl-CoA isomerase"/>
    <property type="match status" value="1"/>
</dbReference>
<dbReference type="InterPro" id="IPR018376">
    <property type="entry name" value="Enoyl-CoA_hyd/isom_CS"/>
</dbReference>
<dbReference type="PANTHER" id="PTHR43149">
    <property type="entry name" value="ENOYL-COA HYDRATASE"/>
    <property type="match status" value="1"/>
</dbReference>
<keyword evidence="7" id="KW-0576">Peroxisome</keyword>
<dbReference type="AlphaFoldDB" id="A0A919E5S0"/>
<evidence type="ECO:0000256" key="3">
    <source>
        <dbReference type="ARBA" id="ARBA00005254"/>
    </source>
</evidence>
<dbReference type="InterPro" id="IPR029045">
    <property type="entry name" value="ClpP/crotonase-like_dom_sf"/>
</dbReference>
<dbReference type="Proteomes" id="UP000630923">
    <property type="component" value="Unassembled WGS sequence"/>
</dbReference>
<proteinExistence type="inferred from homology"/>
<dbReference type="GO" id="GO:0006631">
    <property type="term" value="P:fatty acid metabolic process"/>
    <property type="evidence" value="ECO:0007669"/>
    <property type="project" value="UniProtKB-KW"/>
</dbReference>
<evidence type="ECO:0000256" key="1">
    <source>
        <dbReference type="ARBA" id="ARBA00004275"/>
    </source>
</evidence>
<dbReference type="PANTHER" id="PTHR43149:SF1">
    <property type="entry name" value="DELTA(3,5)-DELTA(2,4)-DIENOYL-COA ISOMERASE, MITOCHONDRIAL"/>
    <property type="match status" value="1"/>
</dbReference>
<evidence type="ECO:0000256" key="4">
    <source>
        <dbReference type="ARBA" id="ARBA00022832"/>
    </source>
</evidence>
<keyword evidence="8" id="KW-0413">Isomerase</keyword>
<sequence length="275" mass="30105">MTYETLKTHVENGVMTVTLDRPDRLNAMNPTFFREIWQVFKSIEDDMSIRAAIICGNGKHFTAGLDLKEAAGTLSGAGDDPARVREKFLRHVKWLQETFTVVETCRVPVIAAIHGGCIGGGVDLTSCCDIRFATEDSWFCIQEINVGIVADLGTLQRVSKLMPQGIVRELAYTGRNMSAAEAAGHGFVNRILKDWDACLEAAQELAEEICRKSPLAVTGTKSVLNHARDNTVAAGLDYVATWNSGMLYGNDLMAAVTAMMSKTEAAFEDLYESED</sequence>
<dbReference type="Gene3D" id="1.10.12.10">
    <property type="entry name" value="Lyase 2-enoyl-coa Hydratase, Chain A, domain 2"/>
    <property type="match status" value="1"/>
</dbReference>
<accession>A0A919E5S0</accession>
<comment type="subcellular location">
    <subcellularLocation>
        <location evidence="1">Peroxisome</location>
    </subcellularLocation>
</comment>
<dbReference type="GO" id="GO:0005737">
    <property type="term" value="C:cytoplasm"/>
    <property type="evidence" value="ECO:0007669"/>
    <property type="project" value="UniProtKB-ARBA"/>
</dbReference>
<keyword evidence="4" id="KW-0276">Fatty acid metabolism</keyword>
<keyword evidence="5" id="KW-0007">Acetylation</keyword>
<comment type="pathway">
    <text evidence="2">Lipid metabolism; fatty acid beta-oxidation.</text>
</comment>
<keyword evidence="11" id="KW-1185">Reference proteome</keyword>
<dbReference type="Pfam" id="PF00378">
    <property type="entry name" value="ECH_1"/>
    <property type="match status" value="1"/>
</dbReference>
<evidence type="ECO:0000256" key="9">
    <source>
        <dbReference type="RuleBase" id="RU003707"/>
    </source>
</evidence>
<organism evidence="10 11">
    <name type="scientific">Kordiimonas sediminis</name>
    <dbReference type="NCBI Taxonomy" id="1735581"/>
    <lineage>
        <taxon>Bacteria</taxon>
        <taxon>Pseudomonadati</taxon>
        <taxon>Pseudomonadota</taxon>
        <taxon>Alphaproteobacteria</taxon>
        <taxon>Kordiimonadales</taxon>
        <taxon>Kordiimonadaceae</taxon>
        <taxon>Kordiimonas</taxon>
    </lineage>
</organism>
<protein>
    <submittedName>
        <fullName evidence="10">Enoyl-CoA hydratase</fullName>
    </submittedName>
</protein>
<dbReference type="NCBIfam" id="NF004794">
    <property type="entry name" value="PRK06142.1"/>
    <property type="match status" value="1"/>
</dbReference>
<dbReference type="PROSITE" id="PS00166">
    <property type="entry name" value="ENOYL_COA_HYDRATASE"/>
    <property type="match status" value="1"/>
</dbReference>
<dbReference type="CDD" id="cd06558">
    <property type="entry name" value="crotonase-like"/>
    <property type="match status" value="1"/>
</dbReference>
<dbReference type="InterPro" id="IPR045002">
    <property type="entry name" value="Ech1-like"/>
</dbReference>
<dbReference type="GO" id="GO:0051750">
    <property type="term" value="F:delta(3,5)-delta(2,4)-dienoyl-CoA isomerase activity"/>
    <property type="evidence" value="ECO:0007669"/>
    <property type="project" value="TreeGrafter"/>
</dbReference>
<evidence type="ECO:0000256" key="6">
    <source>
        <dbReference type="ARBA" id="ARBA00023098"/>
    </source>
</evidence>